<dbReference type="Proteomes" id="UP000325302">
    <property type="component" value="Unassembled WGS sequence"/>
</dbReference>
<dbReference type="InterPro" id="IPR003795">
    <property type="entry name" value="DUF192"/>
</dbReference>
<evidence type="ECO:0000313" key="2">
    <source>
        <dbReference type="Proteomes" id="UP000325302"/>
    </source>
</evidence>
<sequence length="101" mass="12046">MWRTQLAEDHGMLFMLDAQQPACFWMLNTPLALSIAFFDQQWQLLEYFDMTPWSRQIHCAQHSAHYAVEVNQGWFQQRQIEIGQPWQLNWLNDFSLNDGSP</sequence>
<name>A0A5A9W0K4_9GAMM</name>
<reference evidence="1 2" key="1">
    <citation type="submission" date="2019-03" db="EMBL/GenBank/DDBJ databases">
        <title>Nitrincola sp. nov. isolated from an Indian soda lake.</title>
        <authorList>
            <person name="Joshi A."/>
            <person name="Thite S.V."/>
            <person name="Joseph N."/>
            <person name="Dhotre D."/>
            <person name="Moorthy M."/>
            <person name="Shouche Y.S."/>
        </authorList>
    </citation>
    <scope>NUCLEOTIDE SEQUENCE [LARGE SCALE GENOMIC DNA]</scope>
    <source>
        <strain evidence="1 2">MEB193</strain>
    </source>
</reference>
<protein>
    <submittedName>
        <fullName evidence="1">DUF192 domain-containing protein</fullName>
    </submittedName>
</protein>
<comment type="caution">
    <text evidence="1">The sequence shown here is derived from an EMBL/GenBank/DDBJ whole genome shotgun (WGS) entry which is preliminary data.</text>
</comment>
<dbReference type="AlphaFoldDB" id="A0A5A9W0K4"/>
<gene>
    <name evidence="1" type="ORF">E1H14_08465</name>
</gene>
<dbReference type="EMBL" id="SMRS01000006">
    <property type="protein sequence ID" value="KAA0874300.1"/>
    <property type="molecule type" value="Genomic_DNA"/>
</dbReference>
<evidence type="ECO:0000313" key="1">
    <source>
        <dbReference type="EMBL" id="KAA0874300.1"/>
    </source>
</evidence>
<dbReference type="Pfam" id="PF02643">
    <property type="entry name" value="DUF192"/>
    <property type="match status" value="1"/>
</dbReference>
<proteinExistence type="predicted"/>
<organism evidence="1 2">
    <name type="scientific">Nitrincola tapanii</name>
    <dbReference type="NCBI Taxonomy" id="1708751"/>
    <lineage>
        <taxon>Bacteria</taxon>
        <taxon>Pseudomonadati</taxon>
        <taxon>Pseudomonadota</taxon>
        <taxon>Gammaproteobacteria</taxon>
        <taxon>Oceanospirillales</taxon>
        <taxon>Oceanospirillaceae</taxon>
        <taxon>Nitrincola</taxon>
    </lineage>
</organism>
<dbReference type="Gene3D" id="2.60.120.1140">
    <property type="entry name" value="Protein of unknown function DUF192"/>
    <property type="match status" value="1"/>
</dbReference>
<dbReference type="PANTHER" id="PTHR37953">
    <property type="entry name" value="UPF0127 PROTEIN MJ1496"/>
    <property type="match status" value="1"/>
</dbReference>
<keyword evidence="2" id="KW-1185">Reference proteome</keyword>
<dbReference type="OrthoDB" id="5526466at2"/>
<dbReference type="InterPro" id="IPR038695">
    <property type="entry name" value="Saro_0823-like_sf"/>
</dbReference>
<accession>A0A5A9W0K4</accession>
<dbReference type="PANTHER" id="PTHR37953:SF1">
    <property type="entry name" value="UPF0127 PROTEIN MJ1496"/>
    <property type="match status" value="1"/>
</dbReference>